<dbReference type="InterPro" id="IPR014716">
    <property type="entry name" value="Fibrinogen_a/b/g_C_1"/>
</dbReference>
<keyword evidence="3" id="KW-0004">4Fe-4S</keyword>
<gene>
    <name evidence="14" type="ORF">PEVE_00016927</name>
</gene>
<evidence type="ECO:0000256" key="3">
    <source>
        <dbReference type="ARBA" id="ARBA00022485"/>
    </source>
</evidence>
<evidence type="ECO:0000256" key="9">
    <source>
        <dbReference type="ARBA" id="ARBA00023157"/>
    </source>
</evidence>
<dbReference type="Gene3D" id="3.20.20.70">
    <property type="entry name" value="Aldolase class I"/>
    <property type="match status" value="1"/>
</dbReference>
<dbReference type="PROSITE" id="PS00514">
    <property type="entry name" value="FIBRINOGEN_C_1"/>
    <property type="match status" value="1"/>
</dbReference>
<evidence type="ECO:0000256" key="1">
    <source>
        <dbReference type="ARBA" id="ARBA00001966"/>
    </source>
</evidence>
<dbReference type="SUPFAM" id="SSF102114">
    <property type="entry name" value="Radical SAM enzymes"/>
    <property type="match status" value="1"/>
</dbReference>
<dbReference type="SUPFAM" id="SSF48726">
    <property type="entry name" value="Immunoglobulin"/>
    <property type="match status" value="3"/>
</dbReference>
<evidence type="ECO:0000256" key="10">
    <source>
        <dbReference type="SAM" id="MobiDB-lite"/>
    </source>
</evidence>
<dbReference type="SMART" id="SM00186">
    <property type="entry name" value="FBG"/>
    <property type="match status" value="1"/>
</dbReference>
<feature type="domain" description="Ig-like" evidence="11">
    <location>
        <begin position="578"/>
        <end position="664"/>
    </location>
</feature>
<feature type="domain" description="Ig-like" evidence="11">
    <location>
        <begin position="489"/>
        <end position="571"/>
    </location>
</feature>
<feature type="domain" description="Radical SAM core" evidence="13">
    <location>
        <begin position="88"/>
        <end position="333"/>
    </location>
</feature>
<dbReference type="NCBIfam" id="NF004019">
    <property type="entry name" value="PRK05481.1"/>
    <property type="match status" value="1"/>
</dbReference>
<keyword evidence="6" id="KW-0479">Metal-binding</keyword>
<dbReference type="PROSITE" id="PS50835">
    <property type="entry name" value="IG_LIKE"/>
    <property type="match status" value="3"/>
</dbReference>
<sequence>MATMNRVLLLKPRHFFSVSKTLERNGLSCSCRLKSSLSPDKKNFISEGPSLEEFILGEANPRENPYKRKKGQRTKTNWEDRQGEVTRSKYNAATARPFTLSCRLFMKCKDIDGQILSLDCAKREQIQKFQLAEGDGDKVHEPKGLLTFQVPRVTNINFLLTTSADHQDVLLHFIPDLPDGGAAHFAETVTQIKKRSPNILVECLTGDFRGDLKGVETVVKSGLDVYAHNVETVDRLQLLVRDPRANYKQSLEVLKHVKRIQPNMVTKSSLMLGLGETDDEVFQAMKDLREAKVDCVTLGQYMQPTKLHLKVPESLRVGMVGQEKSVTEYITPEKFKHWETVGNELGFAYTASGPLVRSSYKAATSVKKLTEGRSGRSLSSQNAISPETQKEIANTITYAIKAFCVSDGNSKMCLKGEPGTVGAQGIKGDVGPKGLKGDPGLPGQQGSQGSRGVKGEKGDQCKGCGNSMMSEEPVEERGAERMGQEISAPGIFVTPAVETVSENKTARFTCYSRGYNTAVVKWRRLGKLLPKDRTILGETGVLKIKRVTFMDSGLYMCTVNSPSGIAQATVMLRVQASPRVYVDSGPTFVIRGEDAVLPSCHVIGYPPPVVTWAKVLGKLPRGRTLLKGRSMTILRAEREDAGSYICKATSPGGSSRAVTQLVVTVVPRFTVTPMAVIEKFSGTSVTVNCSATGDPDPVITWEPICTGNLPSERLNITEHSVTIRALQPDDQGKYACVATSALFRARAEFNLLVKTARDCSVLYSSGVRTSGVYMINPDGNYSFPVLCDMLTVGGGWTVFQRRLDGSTNFFRDWDAYKHGFGDLNKEFWLGNDKISRLTQAIDVVLRVDLTDWDETGAFAKYGNFRVENESAKYKLTVGSYTGTAGDSLSYHSASSFTTMDKDNDGNRGENCAIKNVGAWWYNSCHDSNLNGQYMSTGKQGSKGMVWYYWKNNLQALKASQMMLRPKSFE</sequence>
<comment type="caution">
    <text evidence="14">The sequence shown here is derived from an EMBL/GenBank/DDBJ whole genome shotgun (WGS) entry which is preliminary data.</text>
</comment>
<dbReference type="NCBIfam" id="NF040941">
    <property type="entry name" value="GGGWT_bact"/>
    <property type="match status" value="1"/>
</dbReference>
<dbReference type="PANTHER" id="PTHR10949">
    <property type="entry name" value="LIPOYL SYNTHASE"/>
    <property type="match status" value="1"/>
</dbReference>
<dbReference type="EMBL" id="CALNXI010002340">
    <property type="protein sequence ID" value="CAH3186490.1"/>
    <property type="molecule type" value="Genomic_DNA"/>
</dbReference>
<proteinExistence type="predicted"/>
<evidence type="ECO:0000256" key="2">
    <source>
        <dbReference type="ARBA" id="ARBA00004498"/>
    </source>
</evidence>
<keyword evidence="8" id="KW-0411">Iron-sulfur</keyword>
<evidence type="ECO:0000256" key="7">
    <source>
        <dbReference type="ARBA" id="ARBA00023004"/>
    </source>
</evidence>
<dbReference type="InterPro" id="IPR036179">
    <property type="entry name" value="Ig-like_dom_sf"/>
</dbReference>
<dbReference type="InterPro" id="IPR003598">
    <property type="entry name" value="Ig_sub2"/>
</dbReference>
<feature type="domain" description="Ig-like" evidence="11">
    <location>
        <begin position="667"/>
        <end position="750"/>
    </location>
</feature>
<dbReference type="CDD" id="cd00087">
    <property type="entry name" value="FReD"/>
    <property type="match status" value="1"/>
</dbReference>
<dbReference type="PANTHER" id="PTHR10949:SF0">
    <property type="entry name" value="LIPOYL SYNTHASE, MITOCHONDRIAL"/>
    <property type="match status" value="1"/>
</dbReference>
<feature type="domain" description="Fibrinogen C-terminal" evidence="12">
    <location>
        <begin position="750"/>
        <end position="967"/>
    </location>
</feature>
<dbReference type="InterPro" id="IPR020837">
    <property type="entry name" value="Fibrinogen_CS"/>
</dbReference>
<evidence type="ECO:0000313" key="14">
    <source>
        <dbReference type="EMBL" id="CAH3186490.1"/>
    </source>
</evidence>
<keyword evidence="9" id="KW-1015">Disulfide bond</keyword>
<keyword evidence="4" id="KW-0272">Extracellular matrix</keyword>
<dbReference type="Pfam" id="PF01391">
    <property type="entry name" value="Collagen"/>
    <property type="match status" value="1"/>
</dbReference>
<dbReference type="InterPro" id="IPR002181">
    <property type="entry name" value="Fibrinogen_a/b/g_C_dom"/>
</dbReference>
<dbReference type="PROSITE" id="PS51918">
    <property type="entry name" value="RADICAL_SAM"/>
    <property type="match status" value="1"/>
</dbReference>
<dbReference type="InterPro" id="IPR003599">
    <property type="entry name" value="Ig_sub"/>
</dbReference>
<dbReference type="Pfam" id="PF07679">
    <property type="entry name" value="I-set"/>
    <property type="match status" value="1"/>
</dbReference>
<comment type="subcellular location">
    <subcellularLocation>
        <location evidence="2">Secreted</location>
        <location evidence="2">Extracellular space</location>
        <location evidence="2">Extracellular matrix</location>
    </subcellularLocation>
</comment>
<evidence type="ECO:0000256" key="5">
    <source>
        <dbReference type="ARBA" id="ARBA00022691"/>
    </source>
</evidence>
<dbReference type="InterPro" id="IPR007197">
    <property type="entry name" value="rSAM"/>
</dbReference>
<evidence type="ECO:0000259" key="12">
    <source>
        <dbReference type="PROSITE" id="PS51406"/>
    </source>
</evidence>
<dbReference type="InterPro" id="IPR013098">
    <property type="entry name" value="Ig_I-set"/>
</dbReference>
<dbReference type="Proteomes" id="UP001159427">
    <property type="component" value="Unassembled WGS sequence"/>
</dbReference>
<evidence type="ECO:0000259" key="11">
    <source>
        <dbReference type="PROSITE" id="PS50835"/>
    </source>
</evidence>
<keyword evidence="7" id="KW-0408">Iron</keyword>
<dbReference type="InterPro" id="IPR007110">
    <property type="entry name" value="Ig-like_dom"/>
</dbReference>
<evidence type="ECO:0000256" key="4">
    <source>
        <dbReference type="ARBA" id="ARBA00022530"/>
    </source>
</evidence>
<dbReference type="InterPro" id="IPR013785">
    <property type="entry name" value="Aldolase_TIM"/>
</dbReference>
<name>A0ABN8S632_9CNID</name>
<dbReference type="Gene3D" id="3.90.215.10">
    <property type="entry name" value="Gamma Fibrinogen, chain A, domain 1"/>
    <property type="match status" value="1"/>
</dbReference>
<protein>
    <recommendedName>
        <fullName evidence="16">Lipoyl synthase</fullName>
    </recommendedName>
</protein>
<evidence type="ECO:0000256" key="6">
    <source>
        <dbReference type="ARBA" id="ARBA00022723"/>
    </source>
</evidence>
<dbReference type="Pfam" id="PF00147">
    <property type="entry name" value="Fibrinogen_C"/>
    <property type="match status" value="1"/>
</dbReference>
<keyword evidence="5" id="KW-0949">S-adenosyl-L-methionine</keyword>
<feature type="region of interest" description="Disordered" evidence="10">
    <location>
        <begin position="62"/>
        <end position="82"/>
    </location>
</feature>
<dbReference type="PROSITE" id="PS51406">
    <property type="entry name" value="FIBRINOGEN_C_2"/>
    <property type="match status" value="1"/>
</dbReference>
<feature type="compositionally biased region" description="Low complexity" evidence="10">
    <location>
        <begin position="427"/>
        <end position="451"/>
    </location>
</feature>
<dbReference type="InterPro" id="IPR008160">
    <property type="entry name" value="Collagen"/>
</dbReference>
<feature type="region of interest" description="Disordered" evidence="10">
    <location>
        <begin position="424"/>
        <end position="481"/>
    </location>
</feature>
<comment type="cofactor">
    <cofactor evidence="1">
        <name>[4Fe-4S] cluster</name>
        <dbReference type="ChEBI" id="CHEBI:49883"/>
    </cofactor>
</comment>
<dbReference type="InterPro" id="IPR036056">
    <property type="entry name" value="Fibrinogen-like_C"/>
</dbReference>
<dbReference type="InterPro" id="IPR003698">
    <property type="entry name" value="Lipoyl_synth"/>
</dbReference>
<dbReference type="InterPro" id="IPR058240">
    <property type="entry name" value="rSAM_sf"/>
</dbReference>
<reference evidence="14 15" key="1">
    <citation type="submission" date="2022-05" db="EMBL/GenBank/DDBJ databases">
        <authorList>
            <consortium name="Genoscope - CEA"/>
            <person name="William W."/>
        </authorList>
    </citation>
    <scope>NUCLEOTIDE SEQUENCE [LARGE SCALE GENOMIC DNA]</scope>
</reference>
<keyword evidence="4" id="KW-0964">Secreted</keyword>
<dbReference type="SMART" id="SM00408">
    <property type="entry name" value="IGc2"/>
    <property type="match status" value="3"/>
</dbReference>
<dbReference type="Gene3D" id="2.60.40.10">
    <property type="entry name" value="Immunoglobulins"/>
    <property type="match status" value="3"/>
</dbReference>
<accession>A0ABN8S632</accession>
<evidence type="ECO:0000313" key="15">
    <source>
        <dbReference type="Proteomes" id="UP001159427"/>
    </source>
</evidence>
<dbReference type="Pfam" id="PF13927">
    <property type="entry name" value="Ig_3"/>
    <property type="match status" value="2"/>
</dbReference>
<keyword evidence="15" id="KW-1185">Reference proteome</keyword>
<dbReference type="Pfam" id="PF04055">
    <property type="entry name" value="Radical_SAM"/>
    <property type="match status" value="1"/>
</dbReference>
<evidence type="ECO:0000256" key="8">
    <source>
        <dbReference type="ARBA" id="ARBA00023014"/>
    </source>
</evidence>
<evidence type="ECO:0008006" key="16">
    <source>
        <dbReference type="Google" id="ProtNLM"/>
    </source>
</evidence>
<dbReference type="SUPFAM" id="SSF56496">
    <property type="entry name" value="Fibrinogen C-terminal domain-like"/>
    <property type="match status" value="1"/>
</dbReference>
<organism evidence="14 15">
    <name type="scientific">Porites evermanni</name>
    <dbReference type="NCBI Taxonomy" id="104178"/>
    <lineage>
        <taxon>Eukaryota</taxon>
        <taxon>Metazoa</taxon>
        <taxon>Cnidaria</taxon>
        <taxon>Anthozoa</taxon>
        <taxon>Hexacorallia</taxon>
        <taxon>Scleractinia</taxon>
        <taxon>Fungiina</taxon>
        <taxon>Poritidae</taxon>
        <taxon>Porites</taxon>
    </lineage>
</organism>
<dbReference type="SMART" id="SM00409">
    <property type="entry name" value="IG"/>
    <property type="match status" value="3"/>
</dbReference>
<evidence type="ECO:0000259" key="13">
    <source>
        <dbReference type="PROSITE" id="PS51918"/>
    </source>
</evidence>
<dbReference type="InterPro" id="IPR013783">
    <property type="entry name" value="Ig-like_fold"/>
</dbReference>